<dbReference type="Gene3D" id="1.10.760.10">
    <property type="entry name" value="Cytochrome c-like domain"/>
    <property type="match status" value="1"/>
</dbReference>
<evidence type="ECO:0000256" key="15">
    <source>
        <dbReference type="PROSITE-ProRule" id="PRU00433"/>
    </source>
</evidence>
<evidence type="ECO:0000256" key="17">
    <source>
        <dbReference type="RuleBase" id="RU004024"/>
    </source>
</evidence>
<evidence type="ECO:0000256" key="12">
    <source>
        <dbReference type="ARBA" id="ARBA00023008"/>
    </source>
</evidence>
<dbReference type="GO" id="GO:0042773">
    <property type="term" value="P:ATP synthesis coupled electron transport"/>
    <property type="evidence" value="ECO:0007669"/>
    <property type="project" value="TreeGrafter"/>
</dbReference>
<proteinExistence type="inferred from homology"/>
<dbReference type="SUPFAM" id="SSF49503">
    <property type="entry name" value="Cupredoxins"/>
    <property type="match status" value="1"/>
</dbReference>
<keyword evidence="22" id="KW-1185">Reference proteome</keyword>
<reference evidence="21 22" key="1">
    <citation type="submission" date="2018-03" db="EMBL/GenBank/DDBJ databases">
        <title>Draft Genome Sequences of the Obligatory Marine Myxobacteria Enhygromyxa salina SWB005.</title>
        <authorList>
            <person name="Poehlein A."/>
            <person name="Moghaddam J.A."/>
            <person name="Harms H."/>
            <person name="Alanjari M."/>
            <person name="Koenig G.M."/>
            <person name="Daniel R."/>
            <person name="Schaeberle T.F."/>
        </authorList>
    </citation>
    <scope>NUCLEOTIDE SEQUENCE [LARGE SCALE GENOMIC DNA]</scope>
    <source>
        <strain evidence="21 22">SWB005</strain>
    </source>
</reference>
<dbReference type="PROSITE" id="PS00078">
    <property type="entry name" value="COX2"/>
    <property type="match status" value="1"/>
</dbReference>
<evidence type="ECO:0000256" key="9">
    <source>
        <dbReference type="ARBA" id="ARBA00022982"/>
    </source>
</evidence>
<comment type="cofactor">
    <cofactor evidence="17">
        <name>Cu cation</name>
        <dbReference type="ChEBI" id="CHEBI:23378"/>
    </cofactor>
    <text evidence="17">Binds a copper A center.</text>
</comment>
<dbReference type="CDD" id="cd13915">
    <property type="entry name" value="CuRO_HCO_II_like_2"/>
    <property type="match status" value="1"/>
</dbReference>
<organism evidence="21 22">
    <name type="scientific">Enhygromyxa salina</name>
    <dbReference type="NCBI Taxonomy" id="215803"/>
    <lineage>
        <taxon>Bacteria</taxon>
        <taxon>Pseudomonadati</taxon>
        <taxon>Myxococcota</taxon>
        <taxon>Polyangia</taxon>
        <taxon>Nannocystales</taxon>
        <taxon>Nannocystaceae</taxon>
        <taxon>Enhygromyxa</taxon>
    </lineage>
</organism>
<dbReference type="InterPro" id="IPR045187">
    <property type="entry name" value="CcO_II"/>
</dbReference>
<dbReference type="GO" id="GO:0005507">
    <property type="term" value="F:copper ion binding"/>
    <property type="evidence" value="ECO:0007669"/>
    <property type="project" value="InterPro"/>
</dbReference>
<dbReference type="SUPFAM" id="SSF46626">
    <property type="entry name" value="Cytochrome c"/>
    <property type="match status" value="1"/>
</dbReference>
<evidence type="ECO:0000256" key="2">
    <source>
        <dbReference type="ARBA" id="ARBA00007866"/>
    </source>
</evidence>
<dbReference type="InterPro" id="IPR001505">
    <property type="entry name" value="Copper_CuA"/>
</dbReference>
<evidence type="ECO:0000256" key="13">
    <source>
        <dbReference type="ARBA" id="ARBA00023136"/>
    </source>
</evidence>
<comment type="function">
    <text evidence="14 17">Subunits I and II form the functional core of the enzyme complex. Electrons originating in cytochrome c are transferred via heme a and Cu(A) to the binuclear center formed by heme a3 and Cu(B).</text>
</comment>
<dbReference type="InterPro" id="IPR009056">
    <property type="entry name" value="Cyt_c-like_dom"/>
</dbReference>
<dbReference type="Pfam" id="PF00034">
    <property type="entry name" value="Cytochrom_C"/>
    <property type="match status" value="1"/>
</dbReference>
<keyword evidence="7 15" id="KW-0479">Metal-binding</keyword>
<dbReference type="EMBL" id="PVNK01000146">
    <property type="protein sequence ID" value="PRP98316.1"/>
    <property type="molecule type" value="Genomic_DNA"/>
</dbReference>
<keyword evidence="6 16" id="KW-0812">Transmembrane</keyword>
<evidence type="ECO:0000256" key="7">
    <source>
        <dbReference type="ARBA" id="ARBA00022723"/>
    </source>
</evidence>
<evidence type="ECO:0000256" key="16">
    <source>
        <dbReference type="RuleBase" id="RU000456"/>
    </source>
</evidence>
<dbReference type="InterPro" id="IPR036909">
    <property type="entry name" value="Cyt_c-like_dom_sf"/>
</dbReference>
<evidence type="ECO:0000256" key="8">
    <source>
        <dbReference type="ARBA" id="ARBA00022967"/>
    </source>
</evidence>
<keyword evidence="9 16" id="KW-0249">Electron transport</keyword>
<evidence type="ECO:0000256" key="11">
    <source>
        <dbReference type="ARBA" id="ARBA00023004"/>
    </source>
</evidence>
<comment type="subcellular location">
    <subcellularLocation>
        <location evidence="16">Cell membrane</location>
        <topology evidence="16">Multi-pass membrane protein</topology>
    </subcellularLocation>
    <subcellularLocation>
        <location evidence="1">Membrane</location>
        <topology evidence="1">Multi-pass membrane protein</topology>
    </subcellularLocation>
</comment>
<dbReference type="GO" id="GO:0005886">
    <property type="term" value="C:plasma membrane"/>
    <property type="evidence" value="ECO:0007669"/>
    <property type="project" value="UniProtKB-SubCell"/>
</dbReference>
<comment type="catalytic activity">
    <reaction evidence="17">
        <text>4 Fe(II)-[cytochrome c] + O2 + 8 H(+)(in) = 4 Fe(III)-[cytochrome c] + 2 H2O + 4 H(+)(out)</text>
        <dbReference type="Rhea" id="RHEA:11436"/>
        <dbReference type="Rhea" id="RHEA-COMP:10350"/>
        <dbReference type="Rhea" id="RHEA-COMP:14399"/>
        <dbReference type="ChEBI" id="CHEBI:15377"/>
        <dbReference type="ChEBI" id="CHEBI:15378"/>
        <dbReference type="ChEBI" id="CHEBI:15379"/>
        <dbReference type="ChEBI" id="CHEBI:29033"/>
        <dbReference type="ChEBI" id="CHEBI:29034"/>
        <dbReference type="EC" id="7.1.1.9"/>
    </reaction>
</comment>
<feature type="domain" description="Cytochrome oxidase subunit II copper A binding" evidence="19">
    <location>
        <begin position="112"/>
        <end position="233"/>
    </location>
</feature>
<dbReference type="PROSITE" id="PS50857">
    <property type="entry name" value="COX2_CUA"/>
    <property type="match status" value="1"/>
</dbReference>
<dbReference type="SUPFAM" id="SSF81464">
    <property type="entry name" value="Cytochrome c oxidase subunit II-like, transmembrane region"/>
    <property type="match status" value="1"/>
</dbReference>
<feature type="transmembrane region" description="Helical" evidence="18">
    <location>
        <begin position="36"/>
        <end position="61"/>
    </location>
</feature>
<evidence type="ECO:0000256" key="14">
    <source>
        <dbReference type="ARBA" id="ARBA00024688"/>
    </source>
</evidence>
<keyword evidence="4 15" id="KW-0349">Heme</keyword>
<protein>
    <recommendedName>
        <fullName evidence="17">Cytochrome c oxidase subunit 2</fullName>
        <ecNumber evidence="17">7.1.1.9</ecNumber>
    </recommendedName>
</protein>
<dbReference type="Pfam" id="PF02790">
    <property type="entry name" value="COX2_TM"/>
    <property type="match status" value="1"/>
</dbReference>
<keyword evidence="12 17" id="KW-0186">Copper</keyword>
<dbReference type="PANTHER" id="PTHR22888:SF9">
    <property type="entry name" value="CYTOCHROME C OXIDASE SUBUNIT 2"/>
    <property type="match status" value="1"/>
</dbReference>
<dbReference type="GO" id="GO:0004129">
    <property type="term" value="F:cytochrome-c oxidase activity"/>
    <property type="evidence" value="ECO:0007669"/>
    <property type="project" value="UniProtKB-EC"/>
</dbReference>
<keyword evidence="13 18" id="KW-0472">Membrane</keyword>
<feature type="transmembrane region" description="Helical" evidence="18">
    <location>
        <begin position="81"/>
        <end position="98"/>
    </location>
</feature>
<comment type="similarity">
    <text evidence="2 16">Belongs to the cytochrome c oxidase subunit 2 family.</text>
</comment>
<dbReference type="PRINTS" id="PR01166">
    <property type="entry name" value="CYCOXIDASEII"/>
</dbReference>
<evidence type="ECO:0000256" key="1">
    <source>
        <dbReference type="ARBA" id="ARBA00004141"/>
    </source>
</evidence>
<keyword evidence="8" id="KW-1278">Translocase</keyword>
<gene>
    <name evidence="21" type="primary">ctaC</name>
    <name evidence="21" type="ORF">ENSA5_30490</name>
</gene>
<dbReference type="InterPro" id="IPR002429">
    <property type="entry name" value="CcO_II-like_C"/>
</dbReference>
<dbReference type="InterPro" id="IPR014222">
    <property type="entry name" value="Cyt_c_oxidase_su2"/>
</dbReference>
<evidence type="ECO:0000259" key="20">
    <source>
        <dbReference type="PROSITE" id="PS51007"/>
    </source>
</evidence>
<evidence type="ECO:0000256" key="6">
    <source>
        <dbReference type="ARBA" id="ARBA00022692"/>
    </source>
</evidence>
<dbReference type="PROSITE" id="PS51007">
    <property type="entry name" value="CYTC"/>
    <property type="match status" value="1"/>
</dbReference>
<dbReference type="Gene3D" id="2.60.40.420">
    <property type="entry name" value="Cupredoxins - blue copper proteins"/>
    <property type="match status" value="1"/>
</dbReference>
<keyword evidence="5 16" id="KW-0679">Respiratory chain</keyword>
<feature type="domain" description="Cytochrome c" evidence="20">
    <location>
        <begin position="244"/>
        <end position="339"/>
    </location>
</feature>
<dbReference type="Gene3D" id="1.10.287.90">
    <property type="match status" value="1"/>
</dbReference>
<name>A0A2S9XZN9_9BACT</name>
<evidence type="ECO:0000313" key="22">
    <source>
        <dbReference type="Proteomes" id="UP000237968"/>
    </source>
</evidence>
<evidence type="ECO:0000256" key="3">
    <source>
        <dbReference type="ARBA" id="ARBA00022448"/>
    </source>
</evidence>
<evidence type="ECO:0000256" key="5">
    <source>
        <dbReference type="ARBA" id="ARBA00022660"/>
    </source>
</evidence>
<dbReference type="InterPro" id="IPR011759">
    <property type="entry name" value="Cyt_c_oxidase_su2_TM_dom"/>
</dbReference>
<evidence type="ECO:0000256" key="10">
    <source>
        <dbReference type="ARBA" id="ARBA00022989"/>
    </source>
</evidence>
<dbReference type="NCBIfam" id="TIGR02866">
    <property type="entry name" value="CoxB"/>
    <property type="match status" value="1"/>
</dbReference>
<dbReference type="AlphaFoldDB" id="A0A2S9XZN9"/>
<comment type="caution">
    <text evidence="21">The sequence shown here is derived from an EMBL/GenBank/DDBJ whole genome shotgun (WGS) entry which is preliminary data.</text>
</comment>
<evidence type="ECO:0000256" key="4">
    <source>
        <dbReference type="ARBA" id="ARBA00022617"/>
    </source>
</evidence>
<keyword evidence="21" id="KW-0560">Oxidoreductase</keyword>
<dbReference type="InterPro" id="IPR036257">
    <property type="entry name" value="Cyt_c_oxidase_su2_TM_sf"/>
</dbReference>
<dbReference type="PANTHER" id="PTHR22888">
    <property type="entry name" value="CYTOCHROME C OXIDASE, SUBUNIT II"/>
    <property type="match status" value="1"/>
</dbReference>
<accession>A0A2S9XZN9</accession>
<evidence type="ECO:0000259" key="19">
    <source>
        <dbReference type="PROSITE" id="PS50857"/>
    </source>
</evidence>
<dbReference type="Pfam" id="PF00116">
    <property type="entry name" value="COX2"/>
    <property type="match status" value="1"/>
</dbReference>
<dbReference type="GO" id="GO:0020037">
    <property type="term" value="F:heme binding"/>
    <property type="evidence" value="ECO:0007669"/>
    <property type="project" value="InterPro"/>
</dbReference>
<keyword evidence="3 16" id="KW-0813">Transport</keyword>
<sequence>MIATFIPPEKLGTPSMSDSPWELLPTASNHAASLDWLYLALTIVCGISFVLVIGAMFYFMWKYKKRSDEDRTSPLTHNGRLEFAWSAIPAVFLMLFFIQGEIDFVKLSAPPADAIDISITAEKWKWTIEYPGRSAASTTEVLDGEIAPLLVVPKGQPVRLLMSSKDVIHSLYIPAFRVKKDVVPGRYAFVWFTAIEEGTFPLFCTEYCGDEHSSMLAVVKVVPPEDYEAEVRAATTLEQGAGETIEAFGEKVYKAMACNSCHNPDASVKVGPGFGGLFGKTESMTDGSSLTVDENYLRESIYQPNAKVVAGFTPQMPSFAGQINDEQMNALIAYIKSLK</sequence>
<dbReference type="Proteomes" id="UP000237968">
    <property type="component" value="Unassembled WGS sequence"/>
</dbReference>
<dbReference type="GO" id="GO:0016491">
    <property type="term" value="F:oxidoreductase activity"/>
    <property type="evidence" value="ECO:0007669"/>
    <property type="project" value="UniProtKB-KW"/>
</dbReference>
<dbReference type="InterPro" id="IPR008972">
    <property type="entry name" value="Cupredoxin"/>
</dbReference>
<evidence type="ECO:0000313" key="21">
    <source>
        <dbReference type="EMBL" id="PRP98316.1"/>
    </source>
</evidence>
<keyword evidence="11 15" id="KW-0408">Iron</keyword>
<evidence type="ECO:0000256" key="18">
    <source>
        <dbReference type="SAM" id="Phobius"/>
    </source>
</evidence>
<dbReference type="EC" id="7.1.1.9" evidence="17"/>
<keyword evidence="10 18" id="KW-1133">Transmembrane helix</keyword>